<dbReference type="Proteomes" id="UP000835052">
    <property type="component" value="Unassembled WGS sequence"/>
</dbReference>
<name>A0A8S1H4L3_9PELO</name>
<keyword evidence="1" id="KW-0732">Signal</keyword>
<protein>
    <submittedName>
        <fullName evidence="2">Uncharacterized protein</fullName>
    </submittedName>
</protein>
<sequence length="73" mass="7495">MFSTLFRIFLFFLLLDLAQAQIGLGLNTGVGLDGQHPGYGGPIGSGGITSNINSQAAGQSDTAGGILSRTLRI</sequence>
<dbReference type="EMBL" id="CAJGYM010000015">
    <property type="protein sequence ID" value="CAD6190435.1"/>
    <property type="molecule type" value="Genomic_DNA"/>
</dbReference>
<keyword evidence="3" id="KW-1185">Reference proteome</keyword>
<organism evidence="2 3">
    <name type="scientific">Caenorhabditis auriculariae</name>
    <dbReference type="NCBI Taxonomy" id="2777116"/>
    <lineage>
        <taxon>Eukaryota</taxon>
        <taxon>Metazoa</taxon>
        <taxon>Ecdysozoa</taxon>
        <taxon>Nematoda</taxon>
        <taxon>Chromadorea</taxon>
        <taxon>Rhabditida</taxon>
        <taxon>Rhabditina</taxon>
        <taxon>Rhabditomorpha</taxon>
        <taxon>Rhabditoidea</taxon>
        <taxon>Rhabditidae</taxon>
        <taxon>Peloderinae</taxon>
        <taxon>Caenorhabditis</taxon>
    </lineage>
</organism>
<proteinExistence type="predicted"/>
<dbReference type="AlphaFoldDB" id="A0A8S1H4L3"/>
<evidence type="ECO:0000256" key="1">
    <source>
        <dbReference type="SAM" id="SignalP"/>
    </source>
</evidence>
<gene>
    <name evidence="2" type="ORF">CAUJ_LOCUS6354</name>
</gene>
<feature type="chain" id="PRO_5035854035" evidence="1">
    <location>
        <begin position="21"/>
        <end position="73"/>
    </location>
</feature>
<evidence type="ECO:0000313" key="2">
    <source>
        <dbReference type="EMBL" id="CAD6190435.1"/>
    </source>
</evidence>
<feature type="signal peptide" evidence="1">
    <location>
        <begin position="1"/>
        <end position="20"/>
    </location>
</feature>
<evidence type="ECO:0000313" key="3">
    <source>
        <dbReference type="Proteomes" id="UP000835052"/>
    </source>
</evidence>
<comment type="caution">
    <text evidence="2">The sequence shown here is derived from an EMBL/GenBank/DDBJ whole genome shotgun (WGS) entry which is preliminary data.</text>
</comment>
<accession>A0A8S1H4L3</accession>
<reference evidence="2" key="1">
    <citation type="submission" date="2020-10" db="EMBL/GenBank/DDBJ databases">
        <authorList>
            <person name="Kikuchi T."/>
        </authorList>
    </citation>
    <scope>NUCLEOTIDE SEQUENCE</scope>
    <source>
        <strain evidence="2">NKZ352</strain>
    </source>
</reference>